<evidence type="ECO:0000313" key="7">
    <source>
        <dbReference type="EMBL" id="XDJ53646.1"/>
    </source>
</evidence>
<dbReference type="PROSITE" id="PS51257">
    <property type="entry name" value="PROKAR_LIPOPROTEIN"/>
    <property type="match status" value="1"/>
</dbReference>
<evidence type="ECO:0000313" key="18">
    <source>
        <dbReference type="EMBL" id="XDJ87067.1"/>
    </source>
</evidence>
<dbReference type="EMBL" id="CP158271">
    <property type="protein sequence ID" value="XDJ94242.1"/>
    <property type="molecule type" value="Genomic_DNA"/>
</dbReference>
<dbReference type="Gene3D" id="2.60.450.10">
    <property type="entry name" value="Lipopolysaccharide (LPS) transport protein A like domain"/>
    <property type="match status" value="1"/>
</dbReference>
<reference evidence="7" key="1">
    <citation type="submission" date="2024-05" db="EMBL/GenBank/DDBJ databases">
        <authorList>
            <person name="Luo Y.-C."/>
            <person name="Nicholds J."/>
            <person name="Mortimer T."/>
            <person name="Maboni G."/>
        </authorList>
    </citation>
    <scope>NUCLEOTIDE SEQUENCE</scope>
    <source>
        <strain evidence="21">124370</strain>
        <strain evidence="22">124566</strain>
        <strain evidence="20">124953</strain>
        <strain evidence="19">130308</strain>
        <strain evidence="18">130416</strain>
        <strain evidence="17">140124</strain>
        <strain evidence="16">143751</strain>
        <strain evidence="15">143769</strain>
        <strain evidence="14">143811</strain>
        <strain evidence="13">143936</strain>
        <strain evidence="12">145849</strain>
        <strain evidence="11">145850</strain>
        <strain evidence="10">145852</strain>
        <strain evidence="9">148131</strain>
        <strain evidence="8">150221</strain>
        <strain evidence="7">150964</strain>
        <strain evidence="6">153271</strain>
    </source>
</reference>
<protein>
    <recommendedName>
        <fullName evidence="4">Lipopolysaccharide export system protein LptA</fullName>
    </recommendedName>
</protein>
<evidence type="ECO:0000313" key="12">
    <source>
        <dbReference type="EMBL" id="XDJ65647.1"/>
    </source>
</evidence>
<sequence length="199" mass="20815" precursor="true">MKTSPFASIASIAACALLLAAQAAHAQNTTAPGDEPDTVILSDTLHYDDVNKTSTFTGNVVLTRGAMTLRSDKLVTREDAQGNQFGTATAVPGGVVTIRQENPEKFETLIATGQQADYAGAAGDITLTGQATVIRQVCGKTFDTVRGARIIYHDKTGTYEAFGGKNSAAAGGRVRSLAQPQSRIDQAIAECKAKKSGRP</sequence>
<dbReference type="GO" id="GO:0017089">
    <property type="term" value="F:glycolipid transfer activity"/>
    <property type="evidence" value="ECO:0007669"/>
    <property type="project" value="TreeGrafter"/>
</dbReference>
<dbReference type="EMBL" id="CP158253">
    <property type="protein sequence ID" value="XDJ44519.1"/>
    <property type="molecule type" value="Genomic_DNA"/>
</dbReference>
<name>A0AB39DIG5_9BURK</name>
<dbReference type="KEGG" id="cgin:ABRZ00_03570"/>
<evidence type="ECO:0000313" key="21">
    <source>
        <dbReference type="EMBL" id="XDJ95384.1"/>
    </source>
</evidence>
<evidence type="ECO:0000313" key="14">
    <source>
        <dbReference type="EMBL" id="XDJ73767.1"/>
    </source>
</evidence>
<evidence type="ECO:0000313" key="13">
    <source>
        <dbReference type="EMBL" id="XDJ71498.1"/>
    </source>
</evidence>
<evidence type="ECO:0000256" key="1">
    <source>
        <dbReference type="ARBA" id="ARBA00022448"/>
    </source>
</evidence>
<dbReference type="InterPro" id="IPR005653">
    <property type="entry name" value="OstA-like_N"/>
</dbReference>
<evidence type="ECO:0000313" key="16">
    <source>
        <dbReference type="EMBL" id="XDJ81594.1"/>
    </source>
</evidence>
<dbReference type="EMBL" id="CP158260">
    <property type="protein sequence ID" value="XDJ62517.1"/>
    <property type="molecule type" value="Genomic_DNA"/>
</dbReference>
<evidence type="ECO:0000313" key="8">
    <source>
        <dbReference type="EMBL" id="XDJ56261.1"/>
    </source>
</evidence>
<dbReference type="InterPro" id="IPR014340">
    <property type="entry name" value="LptA"/>
</dbReference>
<evidence type="ECO:0000313" key="9">
    <source>
        <dbReference type="EMBL" id="XDJ58945.1"/>
    </source>
</evidence>
<dbReference type="GO" id="GO:0015920">
    <property type="term" value="P:lipopolysaccharide transport"/>
    <property type="evidence" value="ECO:0007669"/>
    <property type="project" value="UniProtKB-UniRule"/>
</dbReference>
<evidence type="ECO:0000313" key="19">
    <source>
        <dbReference type="EMBL" id="XDJ91011.1"/>
    </source>
</evidence>
<feature type="signal peptide" evidence="4">
    <location>
        <begin position="1"/>
        <end position="26"/>
    </location>
</feature>
<dbReference type="GeneID" id="93066582"/>
<evidence type="ECO:0000313" key="22">
    <source>
        <dbReference type="EMBL" id="XDJ98032.1"/>
    </source>
</evidence>
<evidence type="ECO:0000313" key="15">
    <source>
        <dbReference type="EMBL" id="XDJ76763.1"/>
    </source>
</evidence>
<comment type="subcellular location">
    <subcellularLocation>
        <location evidence="4">Periplasm</location>
    </subcellularLocation>
</comment>
<dbReference type="GO" id="GO:0043165">
    <property type="term" value="P:Gram-negative-bacterium-type cell outer membrane assembly"/>
    <property type="evidence" value="ECO:0007669"/>
    <property type="project" value="UniProtKB-UniRule"/>
</dbReference>
<evidence type="ECO:0000256" key="2">
    <source>
        <dbReference type="ARBA" id="ARBA00022729"/>
    </source>
</evidence>
<comment type="function">
    <text evidence="4">Involved in the assembly of lipopolysaccharide (LPS). Required for the translocation of LPS from the inner membrane to the outer membrane.</text>
</comment>
<dbReference type="EMBL" id="CP158268">
    <property type="protein sequence ID" value="XDJ84274.1"/>
    <property type="molecule type" value="Genomic_DNA"/>
</dbReference>
<evidence type="ECO:0000313" key="20">
    <source>
        <dbReference type="EMBL" id="XDJ94242.1"/>
    </source>
</evidence>
<dbReference type="EMBL" id="CP158257">
    <property type="protein sequence ID" value="XDJ56261.1"/>
    <property type="molecule type" value="Genomic_DNA"/>
</dbReference>
<accession>A0AB39DIG5</accession>
<evidence type="ECO:0000259" key="5">
    <source>
        <dbReference type="Pfam" id="PF03968"/>
    </source>
</evidence>
<dbReference type="EMBL" id="CP158264">
    <property type="protein sequence ID" value="XDJ73767.1"/>
    <property type="molecule type" value="Genomic_DNA"/>
</dbReference>
<evidence type="ECO:0000256" key="4">
    <source>
        <dbReference type="HAMAP-Rule" id="MF_01914"/>
    </source>
</evidence>
<dbReference type="Pfam" id="PF03968">
    <property type="entry name" value="LptD_N"/>
    <property type="match status" value="1"/>
</dbReference>
<dbReference type="EMBL" id="CP158256">
    <property type="protein sequence ID" value="XDJ53646.1"/>
    <property type="molecule type" value="Genomic_DNA"/>
</dbReference>
<organism evidence="7">
    <name type="scientific">Castellaniella ginsengisoli</name>
    <dbReference type="NCBI Taxonomy" id="546114"/>
    <lineage>
        <taxon>Bacteria</taxon>
        <taxon>Pseudomonadati</taxon>
        <taxon>Pseudomonadota</taxon>
        <taxon>Betaproteobacteria</taxon>
        <taxon>Burkholderiales</taxon>
        <taxon>Alcaligenaceae</taxon>
        <taxon>Castellaniella</taxon>
    </lineage>
</organism>
<evidence type="ECO:0000313" key="6">
    <source>
        <dbReference type="EMBL" id="XDJ44519.1"/>
    </source>
</evidence>
<proteinExistence type="inferred from homology"/>
<dbReference type="AlphaFoldDB" id="A0AB39DIG5"/>
<evidence type="ECO:0000313" key="11">
    <source>
        <dbReference type="EMBL" id="XDJ62517.1"/>
    </source>
</evidence>
<dbReference type="NCBIfam" id="TIGR03002">
    <property type="entry name" value="outer_YhbN_LptA"/>
    <property type="match status" value="1"/>
</dbReference>
<comment type="subunit">
    <text evidence="4">Component of the lipopolysaccharide transport and assembly complex.</text>
</comment>
<keyword evidence="1 4" id="KW-0813">Transport</keyword>
<dbReference type="RefSeq" id="WP_368641100.1">
    <property type="nucleotide sequence ID" value="NZ_CP158253.1"/>
</dbReference>
<dbReference type="EMBL" id="CP158272">
    <property type="protein sequence ID" value="XDJ98032.1"/>
    <property type="molecule type" value="Genomic_DNA"/>
</dbReference>
<dbReference type="HAMAP" id="MF_01914">
    <property type="entry name" value="LPS_assembly_LptA"/>
    <property type="match status" value="1"/>
</dbReference>
<dbReference type="EMBL" id="CP158270">
    <property type="protein sequence ID" value="XDJ91011.1"/>
    <property type="molecule type" value="Genomic_DNA"/>
</dbReference>
<dbReference type="EMBL" id="CP158269">
    <property type="protein sequence ID" value="XDJ87067.1"/>
    <property type="molecule type" value="Genomic_DNA"/>
</dbReference>
<dbReference type="EMBL" id="CP158273">
    <property type="protein sequence ID" value="XDJ95384.1"/>
    <property type="molecule type" value="Genomic_DNA"/>
</dbReference>
<gene>
    <name evidence="4 7" type="primary">lptA</name>
    <name evidence="9" type="ORF">ABRY90_03295</name>
    <name evidence="12" type="ORF">ABRY91_09475</name>
    <name evidence="10" type="ORF">ABRY92_09880</name>
    <name evidence="20" type="ORF">ABRY95_04360</name>
    <name evidence="16" type="ORF">ABRY96_07760</name>
    <name evidence="14" type="ORF">ABRY97_09075</name>
    <name evidence="18" type="ORF">ABRY98_08940</name>
    <name evidence="8" type="ORF">ABRZ00_03570</name>
    <name evidence="7" type="ORF">ABRZ01_03930</name>
    <name evidence="6" type="ORF">ABRZ02_12805</name>
    <name evidence="11" type="ORF">ABRZ03_07110</name>
    <name evidence="21" type="ORF">ABRZ05_09830</name>
    <name evidence="13" type="ORF">ABRZ06_11360</name>
    <name evidence="17" type="ORF">ABRZ08_08420</name>
    <name evidence="15" type="ORF">ABRZ10_11525</name>
    <name evidence="22" type="ORF">ABRZ11_09485</name>
    <name evidence="19" type="ORF">ABRZ12_01595</name>
</gene>
<keyword evidence="3 4" id="KW-0574">Periplasm</keyword>
<dbReference type="GO" id="GO:0009279">
    <property type="term" value="C:cell outer membrane"/>
    <property type="evidence" value="ECO:0007669"/>
    <property type="project" value="TreeGrafter"/>
</dbReference>
<comment type="similarity">
    <text evidence="4">Belongs to the LptA family.</text>
</comment>
<keyword evidence="2 4" id="KW-0732">Signal</keyword>
<feature type="domain" description="Organic solvent tolerance-like N-terminal" evidence="5">
    <location>
        <begin position="40"/>
        <end position="157"/>
    </location>
</feature>
<dbReference type="EMBL" id="CP158258">
    <property type="protein sequence ID" value="XDJ58945.1"/>
    <property type="molecule type" value="Genomic_DNA"/>
</dbReference>
<dbReference type="EMBL" id="CP158259">
    <property type="protein sequence ID" value="XDJ60316.1"/>
    <property type="molecule type" value="Genomic_DNA"/>
</dbReference>
<dbReference type="GO" id="GO:0030288">
    <property type="term" value="C:outer membrane-bounded periplasmic space"/>
    <property type="evidence" value="ECO:0007669"/>
    <property type="project" value="TreeGrafter"/>
</dbReference>
<dbReference type="PANTHER" id="PTHR36504">
    <property type="entry name" value="LIPOPOLYSACCHARIDE EXPORT SYSTEM PROTEIN LPTA"/>
    <property type="match status" value="1"/>
</dbReference>
<dbReference type="PANTHER" id="PTHR36504:SF1">
    <property type="entry name" value="LIPOPOLYSACCHARIDE EXPORT SYSTEM PROTEIN LPTA"/>
    <property type="match status" value="1"/>
</dbReference>
<dbReference type="EMBL" id="CP158266">
    <property type="protein sequence ID" value="XDJ81594.1"/>
    <property type="molecule type" value="Genomic_DNA"/>
</dbReference>
<evidence type="ECO:0000313" key="10">
    <source>
        <dbReference type="EMBL" id="XDJ60316.1"/>
    </source>
</evidence>
<dbReference type="EMBL" id="CP158261">
    <property type="protein sequence ID" value="XDJ65647.1"/>
    <property type="molecule type" value="Genomic_DNA"/>
</dbReference>
<dbReference type="GO" id="GO:0001530">
    <property type="term" value="F:lipopolysaccharide binding"/>
    <property type="evidence" value="ECO:0007669"/>
    <property type="project" value="InterPro"/>
</dbReference>
<dbReference type="InterPro" id="IPR052037">
    <property type="entry name" value="LPS_export_LptA"/>
</dbReference>
<dbReference type="EMBL" id="CP158263">
    <property type="protein sequence ID" value="XDJ71498.1"/>
    <property type="molecule type" value="Genomic_DNA"/>
</dbReference>
<feature type="chain" id="PRO_5044029753" description="Lipopolysaccharide export system protein LptA" evidence="4">
    <location>
        <begin position="27"/>
        <end position="199"/>
    </location>
</feature>
<dbReference type="EMBL" id="CP158265">
    <property type="protein sequence ID" value="XDJ76763.1"/>
    <property type="molecule type" value="Genomic_DNA"/>
</dbReference>
<evidence type="ECO:0000313" key="17">
    <source>
        <dbReference type="EMBL" id="XDJ84274.1"/>
    </source>
</evidence>
<evidence type="ECO:0000256" key="3">
    <source>
        <dbReference type="ARBA" id="ARBA00022764"/>
    </source>
</evidence>